<keyword evidence="1" id="KW-0805">Transcription regulation</keyword>
<dbReference type="Gene3D" id="1.10.10.10">
    <property type="entry name" value="Winged helix-like DNA-binding domain superfamily/Winged helix DNA-binding domain"/>
    <property type="match status" value="1"/>
</dbReference>
<dbReference type="Pfam" id="PF01638">
    <property type="entry name" value="HxlR"/>
    <property type="match status" value="1"/>
</dbReference>
<sequence>MAALATGERQFNELRAAINESGEWAGKQLTPRVLTDTLQRAQKDGLIDRHRETPSGRREDTGQFAAVVYRLTPMGRSLLQSLRPLADWAQRHHDKLPGVDAGA</sequence>
<gene>
    <name evidence="6" type="ORF">SAMN05661093_11039</name>
</gene>
<evidence type="ECO:0000259" key="5">
    <source>
        <dbReference type="PROSITE" id="PS51118"/>
    </source>
</evidence>
<evidence type="ECO:0000256" key="4">
    <source>
        <dbReference type="SAM" id="MobiDB-lite"/>
    </source>
</evidence>
<accession>A0A1Y5YDL9</accession>
<organism evidence="6 7">
    <name type="scientific">Kibdelosporangium aridum</name>
    <dbReference type="NCBI Taxonomy" id="2030"/>
    <lineage>
        <taxon>Bacteria</taxon>
        <taxon>Bacillati</taxon>
        <taxon>Actinomycetota</taxon>
        <taxon>Actinomycetes</taxon>
        <taxon>Pseudonocardiales</taxon>
        <taxon>Pseudonocardiaceae</taxon>
        <taxon>Kibdelosporangium</taxon>
    </lineage>
</organism>
<dbReference type="PROSITE" id="PS51118">
    <property type="entry name" value="HTH_HXLR"/>
    <property type="match status" value="1"/>
</dbReference>
<dbReference type="OrthoDB" id="3683390at2"/>
<evidence type="ECO:0000256" key="3">
    <source>
        <dbReference type="ARBA" id="ARBA00023163"/>
    </source>
</evidence>
<feature type="compositionally biased region" description="Basic and acidic residues" evidence="4">
    <location>
        <begin position="41"/>
        <end position="61"/>
    </location>
</feature>
<keyword evidence="2" id="KW-0238">DNA-binding</keyword>
<evidence type="ECO:0000256" key="1">
    <source>
        <dbReference type="ARBA" id="ARBA00023015"/>
    </source>
</evidence>
<evidence type="ECO:0000313" key="7">
    <source>
        <dbReference type="Proteomes" id="UP000192674"/>
    </source>
</evidence>
<name>A0A1Y5YDL9_KIBAR</name>
<dbReference type="Proteomes" id="UP000192674">
    <property type="component" value="Unassembled WGS sequence"/>
</dbReference>
<keyword evidence="3" id="KW-0804">Transcription</keyword>
<feature type="region of interest" description="Disordered" evidence="4">
    <location>
        <begin position="40"/>
        <end position="61"/>
    </location>
</feature>
<dbReference type="InterPro" id="IPR036390">
    <property type="entry name" value="WH_DNA-bd_sf"/>
</dbReference>
<dbReference type="SUPFAM" id="SSF46785">
    <property type="entry name" value="Winged helix' DNA-binding domain"/>
    <property type="match status" value="1"/>
</dbReference>
<proteinExistence type="predicted"/>
<dbReference type="EMBL" id="FWXV01000024">
    <property type="protein sequence ID" value="SMD27432.1"/>
    <property type="molecule type" value="Genomic_DNA"/>
</dbReference>
<dbReference type="PANTHER" id="PTHR33204:SF18">
    <property type="entry name" value="TRANSCRIPTIONAL REGULATORY PROTEIN"/>
    <property type="match status" value="1"/>
</dbReference>
<dbReference type="PANTHER" id="PTHR33204">
    <property type="entry name" value="TRANSCRIPTIONAL REGULATOR, MARR FAMILY"/>
    <property type="match status" value="1"/>
</dbReference>
<dbReference type="InterPro" id="IPR002577">
    <property type="entry name" value="HTH_HxlR"/>
</dbReference>
<dbReference type="GO" id="GO:0003677">
    <property type="term" value="F:DNA binding"/>
    <property type="evidence" value="ECO:0007669"/>
    <property type="project" value="UniProtKB-KW"/>
</dbReference>
<feature type="domain" description="HTH hxlR-type" evidence="5">
    <location>
        <begin position="1"/>
        <end position="97"/>
    </location>
</feature>
<evidence type="ECO:0000313" key="6">
    <source>
        <dbReference type="EMBL" id="SMD27432.1"/>
    </source>
</evidence>
<protein>
    <submittedName>
        <fullName evidence="6">Transcriptional regulator, HxlR family</fullName>
    </submittedName>
</protein>
<dbReference type="InterPro" id="IPR036388">
    <property type="entry name" value="WH-like_DNA-bd_sf"/>
</dbReference>
<dbReference type="AlphaFoldDB" id="A0A1Y5YDL9"/>
<reference evidence="6 7" key="1">
    <citation type="submission" date="2017-04" db="EMBL/GenBank/DDBJ databases">
        <authorList>
            <person name="Afonso C.L."/>
            <person name="Miller P.J."/>
            <person name="Scott M.A."/>
            <person name="Spackman E."/>
            <person name="Goraichik I."/>
            <person name="Dimitrov K.M."/>
            <person name="Suarez D.L."/>
            <person name="Swayne D.E."/>
        </authorList>
    </citation>
    <scope>NUCLEOTIDE SEQUENCE [LARGE SCALE GENOMIC DNA]</scope>
    <source>
        <strain evidence="6 7">DSM 43828</strain>
    </source>
</reference>
<keyword evidence="7" id="KW-1185">Reference proteome</keyword>
<evidence type="ECO:0000256" key="2">
    <source>
        <dbReference type="ARBA" id="ARBA00023125"/>
    </source>
</evidence>